<accession>A0ABV2ALN6</accession>
<dbReference type="Pfam" id="PF25087">
    <property type="entry name" value="GMPPB_C"/>
    <property type="match status" value="1"/>
</dbReference>
<protein>
    <recommendedName>
        <fullName evidence="6">Nucleotidyl transferase domain-containing protein</fullName>
    </recommendedName>
</protein>
<dbReference type="PANTHER" id="PTHR22572">
    <property type="entry name" value="SUGAR-1-PHOSPHATE GUANYL TRANSFERASE"/>
    <property type="match status" value="1"/>
</dbReference>
<evidence type="ECO:0000256" key="1">
    <source>
        <dbReference type="ARBA" id="ARBA00007274"/>
    </source>
</evidence>
<dbReference type="InterPro" id="IPR050486">
    <property type="entry name" value="Mannose-1P_guanyltransferase"/>
</dbReference>
<dbReference type="InterPro" id="IPR056729">
    <property type="entry name" value="GMPPB_C"/>
</dbReference>
<dbReference type="SUPFAM" id="SSF53448">
    <property type="entry name" value="Nucleotide-diphospho-sugar transferases"/>
    <property type="match status" value="1"/>
</dbReference>
<dbReference type="Proteomes" id="UP001439008">
    <property type="component" value="Unassembled WGS sequence"/>
</dbReference>
<evidence type="ECO:0000313" key="4">
    <source>
        <dbReference type="EMBL" id="MES1920569.1"/>
    </source>
</evidence>
<evidence type="ECO:0000259" key="3">
    <source>
        <dbReference type="Pfam" id="PF25087"/>
    </source>
</evidence>
<gene>
    <name evidence="4" type="ORF">MHBO_002228</name>
</gene>
<evidence type="ECO:0000259" key="2">
    <source>
        <dbReference type="Pfam" id="PF00483"/>
    </source>
</evidence>
<dbReference type="InterPro" id="IPR029044">
    <property type="entry name" value="Nucleotide-diphossugar_trans"/>
</dbReference>
<comment type="similarity">
    <text evidence="1">Belongs to the transferase hexapeptide repeat family.</text>
</comment>
<feature type="domain" description="Mannose-1-phosphate guanyltransferase C-terminal" evidence="3">
    <location>
        <begin position="242"/>
        <end position="342"/>
    </location>
</feature>
<dbReference type="Gene3D" id="2.160.10.10">
    <property type="entry name" value="Hexapeptide repeat proteins"/>
    <property type="match status" value="1"/>
</dbReference>
<feature type="domain" description="Nucleotidyl transferase" evidence="2">
    <location>
        <begin position="3"/>
        <end position="236"/>
    </location>
</feature>
<reference evidence="4 5" key="1">
    <citation type="journal article" date="2024" name="BMC Biol.">
        <title>Comparative genomics of Ascetosporea gives new insight into the evolutionary basis for animal parasitism in Rhizaria.</title>
        <authorList>
            <person name="Hiltunen Thoren M."/>
            <person name="Onut-Brannstrom I."/>
            <person name="Alfjorden A."/>
            <person name="Peckova H."/>
            <person name="Swords F."/>
            <person name="Hooper C."/>
            <person name="Holzer A.S."/>
            <person name="Bass D."/>
            <person name="Burki F."/>
        </authorList>
    </citation>
    <scope>NUCLEOTIDE SEQUENCE [LARGE SCALE GENOMIC DNA]</scope>
    <source>
        <strain evidence="4">20-A016</strain>
    </source>
</reference>
<dbReference type="Pfam" id="PF00483">
    <property type="entry name" value="NTP_transferase"/>
    <property type="match status" value="1"/>
</dbReference>
<organism evidence="4 5">
    <name type="scientific">Bonamia ostreae</name>
    <dbReference type="NCBI Taxonomy" id="126728"/>
    <lineage>
        <taxon>Eukaryota</taxon>
        <taxon>Sar</taxon>
        <taxon>Rhizaria</taxon>
        <taxon>Endomyxa</taxon>
        <taxon>Ascetosporea</taxon>
        <taxon>Haplosporida</taxon>
        <taxon>Bonamia</taxon>
    </lineage>
</organism>
<dbReference type="EMBL" id="JBDODL010000742">
    <property type="protein sequence ID" value="MES1920569.1"/>
    <property type="molecule type" value="Genomic_DNA"/>
</dbReference>
<sequence length="349" mass="38905">MQAVILSGGFGTRLRPLTFSCPKPLIPLCNVPILEHQISALSMAGVKKILLAISNNAFSFEKLQLFVEMAQRKYRVKIVLSVEDEPLGTAGPIALAERHITTENFFVLNSDIICEYPFGKMFSFHIEKKALGTIYTVTSKSPWKYGVVLFEKESGKILNFEEKPKNNIGNTINGGIFCYHRKIFDYLKVTKMSMEREVFPILAQESKLFSYASEEKETFWMDIGQPKDYLAGTNLYIDRLGGKPIIGQNVIIGEGANIENHVVIGDNCVIEEGVVLQNCVLFSGSIIKKSSSVAGSIIGWDCVVRENSKISDLSILENNVIVLEKSVLEKVIVCSHRSVEGFVRDKIVL</sequence>
<dbReference type="Gene3D" id="3.90.550.10">
    <property type="entry name" value="Spore Coat Polysaccharide Biosynthesis Protein SpsA, Chain A"/>
    <property type="match status" value="1"/>
</dbReference>
<proteinExistence type="inferred from homology"/>
<comment type="caution">
    <text evidence="4">The sequence shown here is derived from an EMBL/GenBank/DDBJ whole genome shotgun (WGS) entry which is preliminary data.</text>
</comment>
<keyword evidence="5" id="KW-1185">Reference proteome</keyword>
<name>A0ABV2ALN6_9EUKA</name>
<dbReference type="InterPro" id="IPR005835">
    <property type="entry name" value="NTP_transferase_dom"/>
</dbReference>
<evidence type="ECO:0008006" key="6">
    <source>
        <dbReference type="Google" id="ProtNLM"/>
    </source>
</evidence>
<evidence type="ECO:0000313" key="5">
    <source>
        <dbReference type="Proteomes" id="UP001439008"/>
    </source>
</evidence>